<name>A0A151T4I1_CAJCA</name>
<dbReference type="CDD" id="cd00303">
    <property type="entry name" value="retropepsin_like"/>
    <property type="match status" value="1"/>
</dbReference>
<accession>A0A151T4I1</accession>
<gene>
    <name evidence="1" type="ORF">KK1_016462</name>
</gene>
<proteinExistence type="predicted"/>
<evidence type="ECO:0000313" key="1">
    <source>
        <dbReference type="EMBL" id="KYP61947.1"/>
    </source>
</evidence>
<dbReference type="PANTHER" id="PTHR33067:SF9">
    <property type="entry name" value="RNA-DIRECTED DNA POLYMERASE"/>
    <property type="match status" value="1"/>
</dbReference>
<dbReference type="Proteomes" id="UP000075243">
    <property type="component" value="Chromosome 8"/>
</dbReference>
<evidence type="ECO:0000313" key="2">
    <source>
        <dbReference type="Proteomes" id="UP000075243"/>
    </source>
</evidence>
<organism evidence="1 2">
    <name type="scientific">Cajanus cajan</name>
    <name type="common">Pigeon pea</name>
    <name type="synonym">Cajanus indicus</name>
    <dbReference type="NCBI Taxonomy" id="3821"/>
    <lineage>
        <taxon>Eukaryota</taxon>
        <taxon>Viridiplantae</taxon>
        <taxon>Streptophyta</taxon>
        <taxon>Embryophyta</taxon>
        <taxon>Tracheophyta</taxon>
        <taxon>Spermatophyta</taxon>
        <taxon>Magnoliopsida</taxon>
        <taxon>eudicotyledons</taxon>
        <taxon>Gunneridae</taxon>
        <taxon>Pentapetalae</taxon>
        <taxon>rosids</taxon>
        <taxon>fabids</taxon>
        <taxon>Fabales</taxon>
        <taxon>Fabaceae</taxon>
        <taxon>Papilionoideae</taxon>
        <taxon>50 kb inversion clade</taxon>
        <taxon>NPAAA clade</taxon>
        <taxon>indigoferoid/millettioid clade</taxon>
        <taxon>Phaseoleae</taxon>
        <taxon>Cajanus</taxon>
    </lineage>
</organism>
<sequence>MKDLLIKKRKFIEKEIIELEAGCSAIIQKNLPPKFKDPGSFTIPITIGDLSVGRALLDLGASINRMTLQLADQSIKYSFGVIENMLFKVDKFTFPADFVILDMEEDSTIPIILARPFMKTARAIIDVGDGELKLRVQDEVIIFNVFEAMTLPNDKGTCFRMDVLDEVVCEATKKLKKSIPNDVIRLKLLPFSLFGKAKVWLNAYELAKHYKERVKLYHERKILK</sequence>
<dbReference type="Gene3D" id="2.40.70.10">
    <property type="entry name" value="Acid Proteases"/>
    <property type="match status" value="1"/>
</dbReference>
<dbReference type="Gramene" id="C.cajan_15995.t">
    <property type="protein sequence ID" value="C.cajan_15995.t.cds1"/>
    <property type="gene ID" value="C.cajan_15995"/>
</dbReference>
<dbReference type="PANTHER" id="PTHR33067">
    <property type="entry name" value="RNA-DIRECTED DNA POLYMERASE-RELATED"/>
    <property type="match status" value="1"/>
</dbReference>
<reference evidence="1 2" key="1">
    <citation type="journal article" date="2012" name="Nat. Biotechnol.">
        <title>Draft genome sequence of pigeonpea (Cajanus cajan), an orphan legume crop of resource-poor farmers.</title>
        <authorList>
            <person name="Varshney R.K."/>
            <person name="Chen W."/>
            <person name="Li Y."/>
            <person name="Bharti A.K."/>
            <person name="Saxena R.K."/>
            <person name="Schlueter J.A."/>
            <person name="Donoghue M.T."/>
            <person name="Azam S."/>
            <person name="Fan G."/>
            <person name="Whaley A.M."/>
            <person name="Farmer A.D."/>
            <person name="Sheridan J."/>
            <person name="Iwata A."/>
            <person name="Tuteja R."/>
            <person name="Penmetsa R.V."/>
            <person name="Wu W."/>
            <person name="Upadhyaya H.D."/>
            <person name="Yang S.P."/>
            <person name="Shah T."/>
            <person name="Saxena K.B."/>
            <person name="Michael T."/>
            <person name="McCombie W.R."/>
            <person name="Yang B."/>
            <person name="Zhang G."/>
            <person name="Yang H."/>
            <person name="Wang J."/>
            <person name="Spillane C."/>
            <person name="Cook D.R."/>
            <person name="May G.D."/>
            <person name="Xu X."/>
            <person name="Jackson S.A."/>
        </authorList>
    </citation>
    <scope>NUCLEOTIDE SEQUENCE [LARGE SCALE GENOMIC DNA]</scope>
    <source>
        <strain evidence="2">cv. Asha</strain>
    </source>
</reference>
<evidence type="ECO:0008006" key="3">
    <source>
        <dbReference type="Google" id="ProtNLM"/>
    </source>
</evidence>
<dbReference type="InterPro" id="IPR021109">
    <property type="entry name" value="Peptidase_aspartic_dom_sf"/>
</dbReference>
<keyword evidence="2" id="KW-1185">Reference proteome</keyword>
<dbReference type="OMA" id="HDDTMFD"/>
<dbReference type="AlphaFoldDB" id="A0A151T4I1"/>
<protein>
    <recommendedName>
        <fullName evidence="3">Aspartic peptidase DDI1-type domain-containing protein</fullName>
    </recommendedName>
</protein>
<dbReference type="EMBL" id="CM003610">
    <property type="protein sequence ID" value="KYP61947.1"/>
    <property type="molecule type" value="Genomic_DNA"/>
</dbReference>